<dbReference type="GO" id="GO:0004386">
    <property type="term" value="F:helicase activity"/>
    <property type="evidence" value="ECO:0007669"/>
    <property type="project" value="UniProtKB-KW"/>
</dbReference>
<dbReference type="GO" id="GO:0006139">
    <property type="term" value="P:nucleobase-containing compound metabolic process"/>
    <property type="evidence" value="ECO:0007669"/>
    <property type="project" value="InterPro"/>
</dbReference>
<evidence type="ECO:0000256" key="3">
    <source>
        <dbReference type="ARBA" id="ARBA00022840"/>
    </source>
</evidence>
<dbReference type="PROSITE" id="PS51193">
    <property type="entry name" value="HELICASE_ATP_BIND_2"/>
    <property type="match status" value="1"/>
</dbReference>
<proteinExistence type="predicted"/>
<dbReference type="InterPro" id="IPR014013">
    <property type="entry name" value="Helic_SF1/SF2_ATP-bd_DinG/Rad3"/>
</dbReference>
<evidence type="ECO:0000256" key="1">
    <source>
        <dbReference type="ARBA" id="ARBA00022741"/>
    </source>
</evidence>
<evidence type="ECO:0000259" key="4">
    <source>
        <dbReference type="PROSITE" id="PS51193"/>
    </source>
</evidence>
<dbReference type="OrthoDB" id="9805194at2"/>
<name>A0A501XVZ2_9SPHN</name>
<keyword evidence="6" id="KW-1185">Reference proteome</keyword>
<gene>
    <name evidence="5" type="ORF">FJQ54_01050</name>
</gene>
<sequence>MVAPSLYPALVASHAGVWRADAGGRVEAVSRAEAVRRLADTPHLLLNAPQVAARLGLPEVSGLDLLELWAFASPAMFLVPSARGLADALGLELPTREADEAAFLQTAAAALLDRLADRQWPHRAGAADSLYRLQRKGWLWAEPVSAAMGTSPAAASIFDALPEWQDAPPRLPPLVRRHSDEQLLAQLAQLAGSRREPREGQKAYTLAAAHAFQPRDSRDGPNLVVAEAGTGIGKTLGYLAPASLHAAETGEQVWLSTFTRALQRQLKAETRRSLPGMLAAGQIVVRKGRENYLCLLNLEDAMQGSFAGRQGVFAELVARWARFTADGDMVGGDLPGWLPGLFRRGAALPALTDRRGECIRSACPHYRRCFIERSVREGQKAGLVIANHALVMANAVRARAEGQGLTRLVFDEGHHLHSAADSAFAVVLSGGEAIELRRWLLGPDRPGRRSGRRRGLSARLMDVTSYDGEGGTALEEVLHLATELPGADWLSRIGAGEPEGPIETLIAAVRTHVLTRASDEERGFSLETGIASLAPGLPEAVDGAAACFSRMARAMLTLKARLSALAEERPEWLDQSGIARLSAAAEGLQLRLDLLGAWQRLLARVSGEPEADFVDWFALIRAEGREIDCGIWRHWLDPLKPLAGAVLAPAHGVLVTSATLGDPPEAAAGAAHLSVSPHIFRVASPFDYAAQARVFIVTDVERGNTASLAHAYHALIEAAGGGTLGLFTAIARLRAVHARLADRMARAGLPLLAQHVDAVDTGTLVDLFRADRRATLFGTDALRDGVDVPGESLRLIVFEGVPWSRPTILNAARRAAFGGSAYEEMAVRHRLAQAFGRLIRSAEDKGAFVLLGASTPSRLLSAFPPDVQVSRVPLADAAAAIRDFLNEGAPTGIVPSERQL</sequence>
<dbReference type="EMBL" id="VFSU01000009">
    <property type="protein sequence ID" value="TPE64629.1"/>
    <property type="molecule type" value="Genomic_DNA"/>
</dbReference>
<dbReference type="AlphaFoldDB" id="A0A501XVZ2"/>
<feature type="domain" description="Helicase ATP-binding" evidence="4">
    <location>
        <begin position="187"/>
        <end position="470"/>
    </location>
</feature>
<keyword evidence="5" id="KW-0347">Helicase</keyword>
<dbReference type="Proteomes" id="UP000319897">
    <property type="component" value="Unassembled WGS sequence"/>
</dbReference>
<keyword evidence="2" id="KW-0378">Hydrolase</keyword>
<dbReference type="InterPro" id="IPR006555">
    <property type="entry name" value="ATP-dep_Helicase_C"/>
</dbReference>
<protein>
    <submittedName>
        <fullName evidence="5">ATP-dependent DNA helicase</fullName>
    </submittedName>
</protein>
<dbReference type="RefSeq" id="WP_140926476.1">
    <property type="nucleotide sequence ID" value="NZ_VFSU01000009.1"/>
</dbReference>
<dbReference type="GO" id="GO:0003676">
    <property type="term" value="F:nucleic acid binding"/>
    <property type="evidence" value="ECO:0007669"/>
    <property type="project" value="InterPro"/>
</dbReference>
<keyword evidence="3" id="KW-0067">ATP-binding</keyword>
<dbReference type="Pfam" id="PF13307">
    <property type="entry name" value="Helicase_C_2"/>
    <property type="match status" value="1"/>
</dbReference>
<keyword evidence="1" id="KW-0547">Nucleotide-binding</keyword>
<evidence type="ECO:0000256" key="2">
    <source>
        <dbReference type="ARBA" id="ARBA00022801"/>
    </source>
</evidence>
<accession>A0A501XVZ2</accession>
<evidence type="ECO:0000313" key="6">
    <source>
        <dbReference type="Proteomes" id="UP000319897"/>
    </source>
</evidence>
<dbReference type="GO" id="GO:0005524">
    <property type="term" value="F:ATP binding"/>
    <property type="evidence" value="ECO:0007669"/>
    <property type="project" value="UniProtKB-KW"/>
</dbReference>
<dbReference type="GO" id="GO:0016818">
    <property type="term" value="F:hydrolase activity, acting on acid anhydrides, in phosphorus-containing anhydrides"/>
    <property type="evidence" value="ECO:0007669"/>
    <property type="project" value="InterPro"/>
</dbReference>
<reference evidence="5 6" key="1">
    <citation type="submission" date="2019-06" db="EMBL/GenBank/DDBJ databases">
        <authorList>
            <person name="Lee I."/>
            <person name="Jang G.I."/>
            <person name="Hwang C.Y."/>
        </authorList>
    </citation>
    <scope>NUCLEOTIDE SEQUENCE [LARGE SCALE GENOMIC DNA]</scope>
    <source>
        <strain evidence="5 6">PAMC 28131</strain>
    </source>
</reference>
<dbReference type="SMART" id="SM00491">
    <property type="entry name" value="HELICc2"/>
    <property type="match status" value="1"/>
</dbReference>
<dbReference type="Gene3D" id="3.40.50.300">
    <property type="entry name" value="P-loop containing nucleotide triphosphate hydrolases"/>
    <property type="match status" value="2"/>
</dbReference>
<dbReference type="InterPro" id="IPR027417">
    <property type="entry name" value="P-loop_NTPase"/>
</dbReference>
<dbReference type="SUPFAM" id="SSF52540">
    <property type="entry name" value="P-loop containing nucleoside triphosphate hydrolases"/>
    <property type="match status" value="1"/>
</dbReference>
<organism evidence="5 6">
    <name type="scientific">Sandaracinobacter neustonicus</name>
    <dbReference type="NCBI Taxonomy" id="1715348"/>
    <lineage>
        <taxon>Bacteria</taxon>
        <taxon>Pseudomonadati</taxon>
        <taxon>Pseudomonadota</taxon>
        <taxon>Alphaproteobacteria</taxon>
        <taxon>Sphingomonadales</taxon>
        <taxon>Sphingosinicellaceae</taxon>
        <taxon>Sandaracinobacter</taxon>
    </lineage>
</organism>
<evidence type="ECO:0000313" key="5">
    <source>
        <dbReference type="EMBL" id="TPE64629.1"/>
    </source>
</evidence>
<comment type="caution">
    <text evidence="5">The sequence shown here is derived from an EMBL/GenBank/DDBJ whole genome shotgun (WGS) entry which is preliminary data.</text>
</comment>